<keyword evidence="1" id="KW-0732">Signal</keyword>
<evidence type="ECO:0000313" key="2">
    <source>
        <dbReference type="EMBL" id="MFC6097467.1"/>
    </source>
</evidence>
<accession>A0ABW1PR52</accession>
<name>A0ABW1PR52_9FLAO</name>
<dbReference type="PROSITE" id="PS51257">
    <property type="entry name" value="PROKAR_LIPOPROTEIN"/>
    <property type="match status" value="1"/>
</dbReference>
<protein>
    <recommendedName>
        <fullName evidence="4">Lipoprotein</fullName>
    </recommendedName>
</protein>
<feature type="chain" id="PRO_5046086039" description="Lipoprotein" evidence="1">
    <location>
        <begin position="25"/>
        <end position="141"/>
    </location>
</feature>
<feature type="signal peptide" evidence="1">
    <location>
        <begin position="1"/>
        <end position="24"/>
    </location>
</feature>
<gene>
    <name evidence="2" type="ORF">ACFPVY_12500</name>
</gene>
<evidence type="ECO:0008006" key="4">
    <source>
        <dbReference type="Google" id="ProtNLM"/>
    </source>
</evidence>
<keyword evidence="3" id="KW-1185">Reference proteome</keyword>
<dbReference type="Proteomes" id="UP001596287">
    <property type="component" value="Unassembled WGS sequence"/>
</dbReference>
<proteinExistence type="predicted"/>
<evidence type="ECO:0000256" key="1">
    <source>
        <dbReference type="SAM" id="SignalP"/>
    </source>
</evidence>
<reference evidence="3" key="1">
    <citation type="journal article" date="2019" name="Int. J. Syst. Evol. Microbiol.">
        <title>The Global Catalogue of Microorganisms (GCM) 10K type strain sequencing project: providing services to taxonomists for standard genome sequencing and annotation.</title>
        <authorList>
            <consortium name="The Broad Institute Genomics Platform"/>
            <consortium name="The Broad Institute Genome Sequencing Center for Infectious Disease"/>
            <person name="Wu L."/>
            <person name="Ma J."/>
        </authorList>
    </citation>
    <scope>NUCLEOTIDE SEQUENCE [LARGE SCALE GENOMIC DNA]</scope>
    <source>
        <strain evidence="3">CCUG 49679</strain>
    </source>
</reference>
<evidence type="ECO:0000313" key="3">
    <source>
        <dbReference type="Proteomes" id="UP001596287"/>
    </source>
</evidence>
<comment type="caution">
    <text evidence="2">The sequence shown here is derived from an EMBL/GenBank/DDBJ whole genome shotgun (WGS) entry which is preliminary data.</text>
</comment>
<dbReference type="EMBL" id="JBHSQB010000009">
    <property type="protein sequence ID" value="MFC6097467.1"/>
    <property type="molecule type" value="Genomic_DNA"/>
</dbReference>
<organism evidence="2 3">
    <name type="scientific">Flavobacterium qiangtangense</name>
    <dbReference type="NCBI Taxonomy" id="1442595"/>
    <lineage>
        <taxon>Bacteria</taxon>
        <taxon>Pseudomonadati</taxon>
        <taxon>Bacteroidota</taxon>
        <taxon>Flavobacteriia</taxon>
        <taxon>Flavobacteriales</taxon>
        <taxon>Flavobacteriaceae</taxon>
        <taxon>Flavobacterium</taxon>
    </lineage>
</organism>
<dbReference type="RefSeq" id="WP_379792429.1">
    <property type="nucleotide sequence ID" value="NZ_JBHSQB010000009.1"/>
</dbReference>
<sequence>MKKFVTLFILFIAFLFTFSSCDVSDDTTSNYQFQLVAIDSVEVPQYFVLGETKQIKVYYKRPSTCHFYDGFYYEKNANIRTVAVQMAVFDEPNCEILEEEVATATFNFYVSNPDSYIFKFYQGEDATGQNIFAEYEIPVIQ</sequence>